<feature type="transmembrane region" description="Helical" evidence="9">
    <location>
        <begin position="620"/>
        <end position="641"/>
    </location>
</feature>
<feature type="transmembrane region" description="Helical" evidence="9">
    <location>
        <begin position="906"/>
        <end position="929"/>
    </location>
</feature>
<accession>K6VPQ8</accession>
<dbReference type="InterPro" id="IPR046806">
    <property type="entry name" value="MrpA_C/MbhE"/>
</dbReference>
<feature type="transmembrane region" description="Helical" evidence="9">
    <location>
        <begin position="107"/>
        <end position="125"/>
    </location>
</feature>
<protein>
    <submittedName>
        <fullName evidence="14">Na(+)/H(+) antiporter subunit A/B</fullName>
    </submittedName>
</protein>
<dbReference type="RefSeq" id="WP_006503481.1">
    <property type="nucleotide sequence ID" value="NZ_BAGZ01000016.1"/>
</dbReference>
<feature type="domain" description="NADH:quinone oxidoreductase/Mrp antiporter transmembrane" evidence="10">
    <location>
        <begin position="125"/>
        <end position="398"/>
    </location>
</feature>
<dbReference type="STRING" id="100225.SAMN05421595_2377"/>
<feature type="domain" description="Na+/H+ antiporter MnhB subunit-related protein" evidence="11">
    <location>
        <begin position="807"/>
        <end position="923"/>
    </location>
</feature>
<evidence type="ECO:0000256" key="1">
    <source>
        <dbReference type="ARBA" id="ARBA00004651"/>
    </source>
</evidence>
<dbReference type="Pfam" id="PF00361">
    <property type="entry name" value="Proton_antipo_M"/>
    <property type="match status" value="1"/>
</dbReference>
<dbReference type="PANTHER" id="PTHR43373:SF1">
    <property type="entry name" value="NA(+)_H(+) ANTIPORTER SUBUNIT A"/>
    <property type="match status" value="1"/>
</dbReference>
<dbReference type="NCBIfam" id="NF009290">
    <property type="entry name" value="PRK12650.1"/>
    <property type="match status" value="1"/>
</dbReference>
<keyword evidence="15" id="KW-1185">Reference proteome</keyword>
<feature type="transmembrane region" description="Helical" evidence="9">
    <location>
        <begin position="160"/>
        <end position="179"/>
    </location>
</feature>
<evidence type="ECO:0000256" key="2">
    <source>
        <dbReference type="ARBA" id="ARBA00022448"/>
    </source>
</evidence>
<feature type="domain" description="MrpA C-terminal/MbhE" evidence="13">
    <location>
        <begin position="677"/>
        <end position="761"/>
    </location>
</feature>
<dbReference type="Pfam" id="PF04039">
    <property type="entry name" value="MnhB"/>
    <property type="match status" value="1"/>
</dbReference>
<feature type="transmembrane region" description="Helical" evidence="9">
    <location>
        <begin position="833"/>
        <end position="853"/>
    </location>
</feature>
<dbReference type="InterPro" id="IPR007182">
    <property type="entry name" value="MnhB"/>
</dbReference>
<name>K6VPQ8_9MICO</name>
<dbReference type="Pfam" id="PF20501">
    <property type="entry name" value="MbhE"/>
    <property type="match status" value="1"/>
</dbReference>
<sequence>MPLVWTLLTLAVAVLIAPAACARLGRAAGWPLAGLYLIATATLWPAVTAVMKGTNPTWRASWVPALGVEISLRADGLGIVFALIALLIGAVVFAYSTRYLGPGPQTSFYLVMTLFTLAMLGLVLADDLIWFFLCWELTSIASFLLIARSGHAGEQASMRTLFITFTGGLALLVALTLIAHRTRTGSLSAALSHTVWHDDPAFAATVAALVAIAGFTKSAQFPFHIWLPDAMAAITPVSAYLHAAAVVKAGVFLLLRFTPAFHHVPTWNILLISLGLTTAALGAWFALQQTDLKKLMAYSTVSQLGLLVATIGVGTAAAVAAAVLHTIAHALFKSGLFMMVGVVDHATHTRDLRRLPQLYRAMPVSFAVTVLGCASMAGIPPMLGFASKESLLTGLLSAPGPSWTGPVAMGAAVASSVLTFAYCTKIVFGGFVDGRGDRPVEAVEKSLLVPAALPILAGLPLGAAVGLLDTPVGRAVDAALPGAGGDVHLSLWHGITAELGATLLIFALGGIVVATRRALWPRLERPSLPWDGPAAVNALTRGLTRLGEAWSRPLAVDYPSRHVALLFAAFVAVTLPALVAATDAVGLPPNPAGSTRPVDILLAVLITAAVIGVCRATSRLAAVVSLSAVGALCTVQILALGAPDVTLTQLLVETLTVVMMMLVLQKLPLNFGEHPPRQRRLAVGLALGVGLAAGAATFVLNGRREHGDVAGYFQRETLDLSGGTNIVNVILVEFRALDTLGELSVLGMAGVVLVAVLSTVRDRHLDPDPAKRPSRGTEQDEPLPQLRAPGTTAHRAITEAWSNVLPMQLMLRLVTPLLVLLSLLIFVRGHNAPGGGFIAALVGSATIGLAYLSTSRDRQLGRPRLPLRLIGGGILVAVTTGVWGLVAEGSFLDPLSGHLGTAHLTSSMLFDVGVYAAVLGLVMVAFNLLGTSDASTDHDGGEDTRERVDEAVEGELSGPLDTVRGETAPSGRRVGVGTEHLATGRQPKEVGR</sequence>
<gene>
    <name evidence="14" type="primary">mrpA</name>
    <name evidence="14" type="synonym">mrpB</name>
    <name evidence="14" type="ORF">AUCHE_16_01450</name>
</gene>
<keyword evidence="6 9" id="KW-0472">Membrane</keyword>
<dbReference type="Pfam" id="PF13244">
    <property type="entry name" value="MbhD"/>
    <property type="match status" value="1"/>
</dbReference>
<evidence type="ECO:0000259" key="12">
    <source>
        <dbReference type="Pfam" id="PF13244"/>
    </source>
</evidence>
<feature type="transmembrane region" description="Helical" evidence="9">
    <location>
        <begin position="491"/>
        <end position="515"/>
    </location>
</feature>
<keyword evidence="3" id="KW-1003">Cell membrane</keyword>
<feature type="transmembrane region" description="Helical" evidence="9">
    <location>
        <begin position="647"/>
        <end position="669"/>
    </location>
</feature>
<feature type="transmembrane region" description="Helical" evidence="9">
    <location>
        <begin position="307"/>
        <end position="332"/>
    </location>
</feature>
<dbReference type="AlphaFoldDB" id="K6VPQ8"/>
<feature type="transmembrane region" description="Helical" evidence="9">
    <location>
        <begin position="72"/>
        <end position="95"/>
    </location>
</feature>
<feature type="transmembrane region" description="Helical" evidence="9">
    <location>
        <begin position="809"/>
        <end position="827"/>
    </location>
</feature>
<feature type="transmembrane region" description="Helical" evidence="9">
    <location>
        <begin position="31"/>
        <end position="51"/>
    </location>
</feature>
<dbReference type="InterPro" id="IPR001750">
    <property type="entry name" value="ND/Mrp_TM"/>
</dbReference>
<dbReference type="Proteomes" id="UP000008495">
    <property type="component" value="Unassembled WGS sequence"/>
</dbReference>
<feature type="transmembrane region" description="Helical" evidence="9">
    <location>
        <begin position="594"/>
        <end position="613"/>
    </location>
</feature>
<keyword evidence="5 9" id="KW-1133">Transmembrane helix</keyword>
<dbReference type="InterPro" id="IPR050616">
    <property type="entry name" value="CPA3_Na-H_Antiporter_A"/>
</dbReference>
<dbReference type="EMBL" id="BAGZ01000016">
    <property type="protein sequence ID" value="GAB78724.1"/>
    <property type="molecule type" value="Genomic_DNA"/>
</dbReference>
<feature type="transmembrane region" description="Helical" evidence="9">
    <location>
        <begin position="130"/>
        <end position="148"/>
    </location>
</feature>
<comment type="caution">
    <text evidence="14">The sequence shown here is derived from an EMBL/GenBank/DDBJ whole genome shotgun (WGS) entry which is preliminary data.</text>
</comment>
<feature type="transmembrane region" description="Helical" evidence="9">
    <location>
        <begin position="563"/>
        <end position="582"/>
    </location>
</feature>
<feature type="transmembrane region" description="Helical" evidence="9">
    <location>
        <begin position="200"/>
        <end position="219"/>
    </location>
</feature>
<feature type="transmembrane region" description="Helical" evidence="9">
    <location>
        <begin position="743"/>
        <end position="760"/>
    </location>
</feature>
<feature type="region of interest" description="Disordered" evidence="8">
    <location>
        <begin position="934"/>
        <end position="992"/>
    </location>
</feature>
<evidence type="ECO:0000256" key="6">
    <source>
        <dbReference type="ARBA" id="ARBA00023136"/>
    </source>
</evidence>
<feature type="transmembrane region" description="Helical" evidence="9">
    <location>
        <begin position="358"/>
        <end position="383"/>
    </location>
</feature>
<evidence type="ECO:0000256" key="7">
    <source>
        <dbReference type="RuleBase" id="RU000320"/>
    </source>
</evidence>
<comment type="subcellular location">
    <subcellularLocation>
        <location evidence="1">Cell membrane</location>
        <topology evidence="1">Multi-pass membrane protein</topology>
    </subcellularLocation>
    <subcellularLocation>
        <location evidence="7">Membrane</location>
        <topology evidence="7">Multi-pass membrane protein</topology>
    </subcellularLocation>
</comment>
<evidence type="ECO:0000256" key="5">
    <source>
        <dbReference type="ARBA" id="ARBA00022989"/>
    </source>
</evidence>
<keyword evidence="4 7" id="KW-0812">Transmembrane</keyword>
<evidence type="ECO:0000259" key="10">
    <source>
        <dbReference type="Pfam" id="PF00361"/>
    </source>
</evidence>
<evidence type="ECO:0000256" key="8">
    <source>
        <dbReference type="SAM" id="MobiDB-lite"/>
    </source>
</evidence>
<feature type="region of interest" description="Disordered" evidence="8">
    <location>
        <begin position="765"/>
        <end position="788"/>
    </location>
</feature>
<feature type="transmembrane region" description="Helical" evidence="9">
    <location>
        <begin position="447"/>
        <end position="468"/>
    </location>
</feature>
<feature type="compositionally biased region" description="Basic and acidic residues" evidence="8">
    <location>
        <begin position="765"/>
        <end position="778"/>
    </location>
</feature>
<feature type="transmembrane region" description="Helical" evidence="9">
    <location>
        <begin position="681"/>
        <end position="700"/>
    </location>
</feature>
<feature type="transmembrane region" description="Helical" evidence="9">
    <location>
        <begin position="269"/>
        <end position="287"/>
    </location>
</feature>
<feature type="transmembrane region" description="Helical" evidence="9">
    <location>
        <begin position="865"/>
        <end position="886"/>
    </location>
</feature>
<dbReference type="PRINTS" id="PR01434">
    <property type="entry name" value="NADHDHGNASE5"/>
</dbReference>
<evidence type="ECO:0000313" key="14">
    <source>
        <dbReference type="EMBL" id="GAB78724.1"/>
    </source>
</evidence>
<evidence type="ECO:0000256" key="4">
    <source>
        <dbReference type="ARBA" id="ARBA00022692"/>
    </source>
</evidence>
<evidence type="ECO:0000259" key="11">
    <source>
        <dbReference type="Pfam" id="PF04039"/>
    </source>
</evidence>
<feature type="domain" description="MrpA C-terminal/MbhD" evidence="12">
    <location>
        <begin position="604"/>
        <end position="668"/>
    </location>
</feature>
<feature type="transmembrane region" description="Helical" evidence="9">
    <location>
        <begin position="403"/>
        <end position="427"/>
    </location>
</feature>
<proteinExistence type="predicted"/>
<evidence type="ECO:0000256" key="3">
    <source>
        <dbReference type="ARBA" id="ARBA00022475"/>
    </source>
</evidence>
<evidence type="ECO:0000256" key="9">
    <source>
        <dbReference type="SAM" id="Phobius"/>
    </source>
</evidence>
<feature type="compositionally biased region" description="Basic and acidic residues" evidence="8">
    <location>
        <begin position="935"/>
        <end position="950"/>
    </location>
</feature>
<dbReference type="PANTHER" id="PTHR43373">
    <property type="entry name" value="NA(+)/H(+) ANTIPORTER SUBUNIT"/>
    <property type="match status" value="1"/>
</dbReference>
<dbReference type="InterPro" id="IPR025383">
    <property type="entry name" value="MrpA_C/MbhD"/>
</dbReference>
<organism evidence="14 15">
    <name type="scientific">Austwickia chelonae NBRC 105200</name>
    <dbReference type="NCBI Taxonomy" id="1184607"/>
    <lineage>
        <taxon>Bacteria</taxon>
        <taxon>Bacillati</taxon>
        <taxon>Actinomycetota</taxon>
        <taxon>Actinomycetes</taxon>
        <taxon>Micrococcales</taxon>
        <taxon>Dermatophilaceae</taxon>
        <taxon>Austwickia</taxon>
    </lineage>
</organism>
<keyword evidence="2" id="KW-0813">Transport</keyword>
<dbReference type="OrthoDB" id="9811798at2"/>
<reference evidence="14 15" key="1">
    <citation type="submission" date="2012-08" db="EMBL/GenBank/DDBJ databases">
        <title>Whole genome shotgun sequence of Austwickia chelonae NBRC 105200.</title>
        <authorList>
            <person name="Yoshida I."/>
            <person name="Hosoyama A."/>
            <person name="Tsuchikane K."/>
            <person name="Katsumata H."/>
            <person name="Ando Y."/>
            <person name="Ohji S."/>
            <person name="Hamada M."/>
            <person name="Tamura T."/>
            <person name="Yamazoe A."/>
            <person name="Yamazaki S."/>
            <person name="Fujita N."/>
        </authorList>
    </citation>
    <scope>NUCLEOTIDE SEQUENCE [LARGE SCALE GENOMIC DNA]</scope>
    <source>
        <strain evidence="14 15">NBRC 105200</strain>
    </source>
</reference>
<dbReference type="eggNOG" id="COG1009">
    <property type="taxonomic scope" value="Bacteria"/>
</dbReference>
<evidence type="ECO:0000259" key="13">
    <source>
        <dbReference type="Pfam" id="PF20501"/>
    </source>
</evidence>
<evidence type="ECO:0000313" key="15">
    <source>
        <dbReference type="Proteomes" id="UP000008495"/>
    </source>
</evidence>
<dbReference type="GO" id="GO:0005886">
    <property type="term" value="C:plasma membrane"/>
    <property type="evidence" value="ECO:0007669"/>
    <property type="project" value="UniProtKB-SubCell"/>
</dbReference>